<feature type="binding site" evidence="8">
    <location>
        <position position="98"/>
    </location>
    <ligand>
        <name>Zn(2+)</name>
        <dbReference type="ChEBI" id="CHEBI:29105"/>
        <label>2</label>
    </ligand>
</feature>
<proteinExistence type="inferred from homology"/>
<evidence type="ECO:0000256" key="10">
    <source>
        <dbReference type="SAM" id="MobiDB-lite"/>
    </source>
</evidence>
<keyword evidence="5 8" id="KW-0862">Zinc</keyword>
<evidence type="ECO:0000256" key="9">
    <source>
        <dbReference type="PROSITE-ProRule" id="PRU00472"/>
    </source>
</evidence>
<dbReference type="PANTHER" id="PTHR11239">
    <property type="entry name" value="DNA-DIRECTED RNA POLYMERASE"/>
    <property type="match status" value="1"/>
</dbReference>
<evidence type="ECO:0000256" key="7">
    <source>
        <dbReference type="PIRNR" id="PIRNR005586"/>
    </source>
</evidence>
<dbReference type="InterPro" id="IPR012164">
    <property type="entry name" value="Rpa12/Rpb9/Rpc10/TFS"/>
</dbReference>
<evidence type="ECO:0000256" key="1">
    <source>
        <dbReference type="ARBA" id="ARBA00004604"/>
    </source>
</evidence>
<accession>A0A6A6V7A8</accession>
<evidence type="ECO:0000256" key="5">
    <source>
        <dbReference type="ARBA" id="ARBA00022833"/>
    </source>
</evidence>
<dbReference type="SMART" id="SM00440">
    <property type="entry name" value="ZnF_C2C2"/>
    <property type="match status" value="1"/>
</dbReference>
<keyword evidence="4 9" id="KW-0863">Zinc-finger</keyword>
<dbReference type="InterPro" id="IPR034004">
    <property type="entry name" value="Zn_ribbon_RPA12_C"/>
</dbReference>
<dbReference type="PROSITE" id="PS51133">
    <property type="entry name" value="ZF_TFIIS_2"/>
    <property type="match status" value="1"/>
</dbReference>
<evidence type="ECO:0000256" key="2">
    <source>
        <dbReference type="ARBA" id="ARBA00022478"/>
    </source>
</evidence>
<keyword evidence="14" id="KW-1185">Reference proteome</keyword>
<dbReference type="CDD" id="cd10507">
    <property type="entry name" value="Zn-ribbon_RPA12"/>
    <property type="match status" value="1"/>
</dbReference>
<feature type="compositionally biased region" description="Polar residues" evidence="10">
    <location>
        <begin position="54"/>
        <end position="73"/>
    </location>
</feature>
<comment type="similarity">
    <text evidence="7">Belongs to the archaeal rpoM/eukaryotic RPA12/RPB9/RPC11 RNA polymerase family.</text>
</comment>
<feature type="domain" description="TFIIS-type" evidence="12">
    <location>
        <begin position="94"/>
        <end position="134"/>
    </location>
</feature>
<dbReference type="Gene3D" id="2.20.25.10">
    <property type="match status" value="1"/>
</dbReference>
<dbReference type="GO" id="GO:0008270">
    <property type="term" value="F:zinc ion binding"/>
    <property type="evidence" value="ECO:0007669"/>
    <property type="project" value="UniProtKB-KW"/>
</dbReference>
<feature type="chain" id="PRO_5025689799" description="DNA-directed RNA polymerase subunit" evidence="11">
    <location>
        <begin position="16"/>
        <end position="137"/>
    </location>
</feature>
<dbReference type="PROSITE" id="PS00466">
    <property type="entry name" value="ZF_TFIIS_1"/>
    <property type="match status" value="1"/>
</dbReference>
<dbReference type="Proteomes" id="UP000799440">
    <property type="component" value="Unassembled WGS sequence"/>
</dbReference>
<feature type="binding site" evidence="8">
    <location>
        <position position="10"/>
    </location>
    <ligand>
        <name>Zn(2+)</name>
        <dbReference type="ChEBI" id="CHEBI:29105"/>
        <label>1</label>
    </ligand>
</feature>
<feature type="binding site" evidence="8">
    <location>
        <position position="29"/>
    </location>
    <ligand>
        <name>Zn(2+)</name>
        <dbReference type="ChEBI" id="CHEBI:29105"/>
        <label>1</label>
    </ligand>
</feature>
<evidence type="ECO:0000256" key="6">
    <source>
        <dbReference type="ARBA" id="ARBA00023242"/>
    </source>
</evidence>
<evidence type="ECO:0000313" key="13">
    <source>
        <dbReference type="EMBL" id="KAF2746582.1"/>
    </source>
</evidence>
<keyword evidence="2 7" id="KW-0240">DNA-directed RNA polymerase</keyword>
<feature type="region of interest" description="Disordered" evidence="10">
    <location>
        <begin position="54"/>
        <end position="75"/>
    </location>
</feature>
<comment type="function">
    <text evidence="7">DNA-dependent RNA polymerase catalyzes the transcription of DNA into RNA using the four ribonucleoside triphosphates as substrates.</text>
</comment>
<dbReference type="InterPro" id="IPR001222">
    <property type="entry name" value="Znf_TFIIS"/>
</dbReference>
<dbReference type="SUPFAM" id="SSF57783">
    <property type="entry name" value="Zinc beta-ribbon"/>
    <property type="match status" value="1"/>
</dbReference>
<dbReference type="GO" id="GO:0006363">
    <property type="term" value="P:termination of RNA polymerase I transcription"/>
    <property type="evidence" value="ECO:0007669"/>
    <property type="project" value="TreeGrafter"/>
</dbReference>
<evidence type="ECO:0000256" key="4">
    <source>
        <dbReference type="ARBA" id="ARBA00022771"/>
    </source>
</evidence>
<dbReference type="GO" id="GO:0003676">
    <property type="term" value="F:nucleic acid binding"/>
    <property type="evidence" value="ECO:0007669"/>
    <property type="project" value="InterPro"/>
</dbReference>
<evidence type="ECO:0000256" key="11">
    <source>
        <dbReference type="SAM" id="SignalP"/>
    </source>
</evidence>
<evidence type="ECO:0000313" key="14">
    <source>
        <dbReference type="Proteomes" id="UP000799440"/>
    </source>
</evidence>
<dbReference type="PIRSF" id="PIRSF005586">
    <property type="entry name" value="RNApol_RpoM"/>
    <property type="match status" value="1"/>
</dbReference>
<protein>
    <recommendedName>
        <fullName evidence="7">DNA-directed RNA polymerase subunit</fullName>
    </recommendedName>
</protein>
<name>A0A6A6V7A8_9PLEO</name>
<keyword evidence="11" id="KW-0732">Signal</keyword>
<feature type="signal peptide" evidence="11">
    <location>
        <begin position="1"/>
        <end position="15"/>
    </location>
</feature>
<dbReference type="PANTHER" id="PTHR11239:SF14">
    <property type="entry name" value="DNA-DIRECTED RNA POLYMERASE I SUBUNIT RPA12"/>
    <property type="match status" value="1"/>
</dbReference>
<sequence>MSLVGTLLFCTTCGALLNRQPLAEKTIKCDYLNRSPPPLFILFTMTFAHTSSPNQWPSTQTTHSKPNAFPSSLQRKKSKIQIPMEGEMQTWALVSHTCPQCQHPEMRFRDLQMRSADEGTTIFYHCPSCGHRFTSDN</sequence>
<evidence type="ECO:0000256" key="8">
    <source>
        <dbReference type="PIRSR" id="PIRSR005586-1"/>
    </source>
</evidence>
<evidence type="ECO:0000256" key="3">
    <source>
        <dbReference type="ARBA" id="ARBA00022723"/>
    </source>
</evidence>
<organism evidence="13 14">
    <name type="scientific">Sporormia fimetaria CBS 119925</name>
    <dbReference type="NCBI Taxonomy" id="1340428"/>
    <lineage>
        <taxon>Eukaryota</taxon>
        <taxon>Fungi</taxon>
        <taxon>Dikarya</taxon>
        <taxon>Ascomycota</taxon>
        <taxon>Pezizomycotina</taxon>
        <taxon>Dothideomycetes</taxon>
        <taxon>Pleosporomycetidae</taxon>
        <taxon>Pleosporales</taxon>
        <taxon>Sporormiaceae</taxon>
        <taxon>Sporormia</taxon>
    </lineage>
</organism>
<dbReference type="Pfam" id="PF01096">
    <property type="entry name" value="Zn_ribbon_TFIIS"/>
    <property type="match status" value="1"/>
</dbReference>
<gene>
    <name evidence="13" type="ORF">M011DRAFT_445523</name>
</gene>
<dbReference type="OrthoDB" id="10056816at2759"/>
<feature type="binding site" evidence="8">
    <location>
        <position position="101"/>
    </location>
    <ligand>
        <name>Zn(2+)</name>
        <dbReference type="ChEBI" id="CHEBI:29105"/>
        <label>2</label>
    </ligand>
</feature>
<dbReference type="GO" id="GO:0003899">
    <property type="term" value="F:DNA-directed RNA polymerase activity"/>
    <property type="evidence" value="ECO:0007669"/>
    <property type="project" value="InterPro"/>
</dbReference>
<dbReference type="GO" id="GO:0005736">
    <property type="term" value="C:RNA polymerase I complex"/>
    <property type="evidence" value="ECO:0007669"/>
    <property type="project" value="TreeGrafter"/>
</dbReference>
<dbReference type="AlphaFoldDB" id="A0A6A6V7A8"/>
<keyword evidence="7" id="KW-0804">Transcription</keyword>
<reference evidence="13" key="1">
    <citation type="journal article" date="2020" name="Stud. Mycol.">
        <title>101 Dothideomycetes genomes: a test case for predicting lifestyles and emergence of pathogens.</title>
        <authorList>
            <person name="Haridas S."/>
            <person name="Albert R."/>
            <person name="Binder M."/>
            <person name="Bloem J."/>
            <person name="Labutti K."/>
            <person name="Salamov A."/>
            <person name="Andreopoulos B."/>
            <person name="Baker S."/>
            <person name="Barry K."/>
            <person name="Bills G."/>
            <person name="Bluhm B."/>
            <person name="Cannon C."/>
            <person name="Castanera R."/>
            <person name="Culley D."/>
            <person name="Daum C."/>
            <person name="Ezra D."/>
            <person name="Gonzalez J."/>
            <person name="Henrissat B."/>
            <person name="Kuo A."/>
            <person name="Liang C."/>
            <person name="Lipzen A."/>
            <person name="Lutzoni F."/>
            <person name="Magnuson J."/>
            <person name="Mondo S."/>
            <person name="Nolan M."/>
            <person name="Ohm R."/>
            <person name="Pangilinan J."/>
            <person name="Park H.-J."/>
            <person name="Ramirez L."/>
            <person name="Alfaro M."/>
            <person name="Sun H."/>
            <person name="Tritt A."/>
            <person name="Yoshinaga Y."/>
            <person name="Zwiers L.-H."/>
            <person name="Turgeon B."/>
            <person name="Goodwin S."/>
            <person name="Spatafora J."/>
            <person name="Crous P."/>
            <person name="Grigoriev I."/>
        </authorList>
    </citation>
    <scope>NUCLEOTIDE SEQUENCE</scope>
    <source>
        <strain evidence="13">CBS 119925</strain>
    </source>
</reference>
<evidence type="ECO:0000259" key="12">
    <source>
        <dbReference type="PROSITE" id="PS51133"/>
    </source>
</evidence>
<dbReference type="EMBL" id="MU006577">
    <property type="protein sequence ID" value="KAF2746582.1"/>
    <property type="molecule type" value="Genomic_DNA"/>
</dbReference>
<keyword evidence="6 7" id="KW-0539">Nucleus</keyword>
<keyword evidence="3 8" id="KW-0479">Metal-binding</keyword>
<feature type="binding site" evidence="8">
    <location>
        <position position="13"/>
    </location>
    <ligand>
        <name>Zn(2+)</name>
        <dbReference type="ChEBI" id="CHEBI:29105"/>
        <label>1</label>
    </ligand>
</feature>
<feature type="binding site" evidence="8">
    <location>
        <position position="129"/>
    </location>
    <ligand>
        <name>Zn(2+)</name>
        <dbReference type="ChEBI" id="CHEBI:29105"/>
        <label>2</label>
    </ligand>
</feature>
<feature type="binding site" evidence="8">
    <location>
        <position position="126"/>
    </location>
    <ligand>
        <name>Zn(2+)</name>
        <dbReference type="ChEBI" id="CHEBI:29105"/>
        <label>2</label>
    </ligand>
</feature>
<comment type="subcellular location">
    <subcellularLocation>
        <location evidence="1">Nucleus</location>
        <location evidence="1">Nucleolus</location>
    </subcellularLocation>
</comment>